<name>A0A9D2NCH9_9FIRM</name>
<dbReference type="SUPFAM" id="SSF49303">
    <property type="entry name" value="beta-Galactosidase/glucuronidase domain"/>
    <property type="match status" value="1"/>
</dbReference>
<gene>
    <name evidence="10" type="primary">uidA</name>
    <name evidence="10" type="ORF">H9761_02370</name>
</gene>
<dbReference type="Pfam" id="PF02836">
    <property type="entry name" value="Glyco_hydro_2_C"/>
    <property type="match status" value="1"/>
</dbReference>
<keyword evidence="5 6" id="KW-0326">Glycosidase</keyword>
<evidence type="ECO:0000313" key="11">
    <source>
        <dbReference type="Proteomes" id="UP000823891"/>
    </source>
</evidence>
<dbReference type="InterPro" id="IPR006102">
    <property type="entry name" value="Ig-like_GH2"/>
</dbReference>
<evidence type="ECO:0000256" key="4">
    <source>
        <dbReference type="ARBA" id="ARBA00022801"/>
    </source>
</evidence>
<dbReference type="Proteomes" id="UP000823891">
    <property type="component" value="Unassembled WGS sequence"/>
</dbReference>
<feature type="domain" description="Glycoside hydrolase family 2 immunoglobulin-like beta-sandwich" evidence="7">
    <location>
        <begin position="192"/>
        <end position="277"/>
    </location>
</feature>
<dbReference type="AlphaFoldDB" id="A0A9D2NCH9"/>
<feature type="domain" description="Glycosyl hydrolases family 2 sugar binding" evidence="9">
    <location>
        <begin position="19"/>
        <end position="184"/>
    </location>
</feature>
<dbReference type="NCBIfam" id="NF007538">
    <property type="entry name" value="PRK10150.1"/>
    <property type="match status" value="1"/>
</dbReference>
<dbReference type="Gene3D" id="2.60.40.10">
    <property type="entry name" value="Immunoglobulins"/>
    <property type="match status" value="1"/>
</dbReference>
<dbReference type="EMBL" id="DWWS01000013">
    <property type="protein sequence ID" value="HJC22533.1"/>
    <property type="molecule type" value="Genomic_DNA"/>
</dbReference>
<comment type="caution">
    <text evidence="10">The sequence shown here is derived from an EMBL/GenBank/DDBJ whole genome shotgun (WGS) entry which is preliminary data.</text>
</comment>
<dbReference type="Pfam" id="PF02837">
    <property type="entry name" value="Glyco_hydro_2_N"/>
    <property type="match status" value="1"/>
</dbReference>
<dbReference type="SUPFAM" id="SSF49785">
    <property type="entry name" value="Galactose-binding domain-like"/>
    <property type="match status" value="1"/>
</dbReference>
<evidence type="ECO:0000259" key="9">
    <source>
        <dbReference type="Pfam" id="PF02837"/>
    </source>
</evidence>
<dbReference type="PRINTS" id="PR00132">
    <property type="entry name" value="GLHYDRLASE2"/>
</dbReference>
<feature type="domain" description="Glycoside hydrolase family 2 catalytic" evidence="8">
    <location>
        <begin position="279"/>
        <end position="598"/>
    </location>
</feature>
<evidence type="ECO:0000259" key="7">
    <source>
        <dbReference type="Pfam" id="PF00703"/>
    </source>
</evidence>
<dbReference type="InterPro" id="IPR006104">
    <property type="entry name" value="Glyco_hydro_2_N"/>
</dbReference>
<dbReference type="Gene3D" id="2.60.120.260">
    <property type="entry name" value="Galactose-binding domain-like"/>
    <property type="match status" value="1"/>
</dbReference>
<dbReference type="Gene3D" id="3.20.20.80">
    <property type="entry name" value="Glycosidases"/>
    <property type="match status" value="1"/>
</dbReference>
<dbReference type="InterPro" id="IPR023230">
    <property type="entry name" value="Glyco_hydro_2_CS"/>
</dbReference>
<reference evidence="10" key="2">
    <citation type="submission" date="2021-04" db="EMBL/GenBank/DDBJ databases">
        <authorList>
            <person name="Gilroy R."/>
        </authorList>
    </citation>
    <scope>NUCLEOTIDE SEQUENCE</scope>
    <source>
        <strain evidence="10">USAMLcec2-132</strain>
    </source>
</reference>
<dbReference type="InterPro" id="IPR006103">
    <property type="entry name" value="Glyco_hydro_2_cat"/>
</dbReference>
<proteinExistence type="inferred from homology"/>
<evidence type="ECO:0000313" key="10">
    <source>
        <dbReference type="EMBL" id="HJC22533.1"/>
    </source>
</evidence>
<dbReference type="InterPro" id="IPR013783">
    <property type="entry name" value="Ig-like_fold"/>
</dbReference>
<comment type="similarity">
    <text evidence="1 6">Belongs to the glycosyl hydrolase 2 family.</text>
</comment>
<dbReference type="PANTHER" id="PTHR10066">
    <property type="entry name" value="BETA-GLUCURONIDASE"/>
    <property type="match status" value="1"/>
</dbReference>
<dbReference type="InterPro" id="IPR006101">
    <property type="entry name" value="Glyco_hydro_2"/>
</dbReference>
<accession>A0A9D2NCH9</accession>
<evidence type="ECO:0000259" key="8">
    <source>
        <dbReference type="Pfam" id="PF02836"/>
    </source>
</evidence>
<dbReference type="PANTHER" id="PTHR10066:SF67">
    <property type="entry name" value="BETA-GLUCURONIDASE"/>
    <property type="match status" value="1"/>
</dbReference>
<evidence type="ECO:0000256" key="1">
    <source>
        <dbReference type="ARBA" id="ARBA00007401"/>
    </source>
</evidence>
<sequence>MRTCQMLYPAESSSRRAVSMDGMWKFSLDERQEGEKNGWKNGVPGREMIPVPASFQDFYTDKDTREYTGDVWYETDFFVPGEWEGMEVGIRFGCATHCAQVYVNGKEAAYHEGGFLPFLVPVTELVAYNAFNKVVVRVNNELSETRIPCGAVKVLKNGKKMSKPYFDFYNYSGLQRPVKLVAFPREHVEDYSVRFELDGADALVHYTVETTGEHPVSVELYDEEQKLAASASGKEGTLHVADAHRWDVGDGYLYEFRIRIADGEKLIDEYADRIGIRTVEIAGRNILLNGRPVYLKGFGKHEDSDIAGRGFNINVMKRDFECMKWIGANCFRTSHYPYSEEIYRMADREGILIIDEVAAVGMFRSLMNFAEASSGKQTSFFTSPTIPQLLAHHLQCVEDMICRDKNHPSVIAWSLFNEPETTDVSSTAYFEKIFEKAAEVDPQKRPRTFAMIGNSGPDTCKCQHLCDFLSLNRYYGWYLLGGYELSDAEEAFRQEMDGWVKKSPERPLIFTEYGADTSAAEHKLPSVMWSQEYQEEYLEMSHRVFDSYDFVAGELVWNFADFQTTEGIMRVNGNKKGIFTRQRQPKAAAWYFKKRWESLPRDYKG</sequence>
<evidence type="ECO:0000256" key="5">
    <source>
        <dbReference type="ARBA" id="ARBA00023295"/>
    </source>
</evidence>
<dbReference type="GO" id="GO:0005975">
    <property type="term" value="P:carbohydrate metabolic process"/>
    <property type="evidence" value="ECO:0007669"/>
    <property type="project" value="InterPro"/>
</dbReference>
<dbReference type="InterPro" id="IPR008979">
    <property type="entry name" value="Galactose-bd-like_sf"/>
</dbReference>
<dbReference type="GO" id="GO:0030246">
    <property type="term" value="F:carbohydrate binding"/>
    <property type="evidence" value="ECO:0007669"/>
    <property type="project" value="TreeGrafter"/>
</dbReference>
<dbReference type="Pfam" id="PF00703">
    <property type="entry name" value="Glyco_hydro_2"/>
    <property type="match status" value="1"/>
</dbReference>
<reference evidence="10" key="1">
    <citation type="journal article" date="2021" name="PeerJ">
        <title>Extensive microbial diversity within the chicken gut microbiome revealed by metagenomics and culture.</title>
        <authorList>
            <person name="Gilroy R."/>
            <person name="Ravi A."/>
            <person name="Getino M."/>
            <person name="Pursley I."/>
            <person name="Horton D.L."/>
            <person name="Alikhan N.F."/>
            <person name="Baker D."/>
            <person name="Gharbi K."/>
            <person name="Hall N."/>
            <person name="Watson M."/>
            <person name="Adriaenssens E.M."/>
            <person name="Foster-Nyarko E."/>
            <person name="Jarju S."/>
            <person name="Secka A."/>
            <person name="Antonio M."/>
            <person name="Oren A."/>
            <person name="Chaudhuri R.R."/>
            <person name="La Ragione R."/>
            <person name="Hildebrand F."/>
            <person name="Pallen M.J."/>
        </authorList>
    </citation>
    <scope>NUCLEOTIDE SEQUENCE</scope>
    <source>
        <strain evidence="10">USAMLcec2-132</strain>
    </source>
</reference>
<dbReference type="PROSITE" id="PS00719">
    <property type="entry name" value="GLYCOSYL_HYDROL_F2_1"/>
    <property type="match status" value="1"/>
</dbReference>
<dbReference type="GO" id="GO:0019391">
    <property type="term" value="P:glucuronoside catabolic process"/>
    <property type="evidence" value="ECO:0007669"/>
    <property type="project" value="TreeGrafter"/>
</dbReference>
<evidence type="ECO:0000256" key="3">
    <source>
        <dbReference type="ARBA" id="ARBA00016205"/>
    </source>
</evidence>
<dbReference type="InterPro" id="IPR017853">
    <property type="entry name" value="GH"/>
</dbReference>
<dbReference type="FunFam" id="3.20.20.80:FF:000080">
    <property type="entry name" value="Beta-glucuronidase UidA"/>
    <property type="match status" value="1"/>
</dbReference>
<dbReference type="EC" id="3.2.1.31" evidence="2"/>
<dbReference type="GO" id="GO:0004566">
    <property type="term" value="F:beta-glucuronidase activity"/>
    <property type="evidence" value="ECO:0007669"/>
    <property type="project" value="UniProtKB-EC"/>
</dbReference>
<keyword evidence="4 6" id="KW-0378">Hydrolase</keyword>
<organism evidence="10 11">
    <name type="scientific">Candidatus Eisenbergiella merdavium</name>
    <dbReference type="NCBI Taxonomy" id="2838551"/>
    <lineage>
        <taxon>Bacteria</taxon>
        <taxon>Bacillati</taxon>
        <taxon>Bacillota</taxon>
        <taxon>Clostridia</taxon>
        <taxon>Lachnospirales</taxon>
        <taxon>Lachnospiraceae</taxon>
        <taxon>Eisenbergiella</taxon>
    </lineage>
</organism>
<protein>
    <recommendedName>
        <fullName evidence="3">Beta-glucuronidase</fullName>
        <ecNumber evidence="2">3.2.1.31</ecNumber>
    </recommendedName>
</protein>
<dbReference type="InterPro" id="IPR036156">
    <property type="entry name" value="Beta-gal/glucu_dom_sf"/>
</dbReference>
<evidence type="ECO:0000256" key="2">
    <source>
        <dbReference type="ARBA" id="ARBA00012761"/>
    </source>
</evidence>
<evidence type="ECO:0000256" key="6">
    <source>
        <dbReference type="RuleBase" id="RU361154"/>
    </source>
</evidence>
<dbReference type="SUPFAM" id="SSF51445">
    <property type="entry name" value="(Trans)glycosidases"/>
    <property type="match status" value="1"/>
</dbReference>